<feature type="compositionally biased region" description="Basic and acidic residues" evidence="1">
    <location>
        <begin position="216"/>
        <end position="227"/>
    </location>
</feature>
<comment type="caution">
    <text evidence="2">The sequence shown here is derived from an EMBL/GenBank/DDBJ whole genome shotgun (WGS) entry which is preliminary data.</text>
</comment>
<feature type="region of interest" description="Disordered" evidence="1">
    <location>
        <begin position="197"/>
        <end position="227"/>
    </location>
</feature>
<name>A0A833RSU1_9HYME</name>
<gene>
    <name evidence="2" type="ORF">E2986_09067</name>
</gene>
<reference evidence="2" key="1">
    <citation type="submission" date="2019-11" db="EMBL/GenBank/DDBJ databases">
        <title>The nuclear and mitochondrial genomes of Frieseomelitta varia - a highly eusocial stingless bee (Meliponini) with a permanently sterile worker caste.</title>
        <authorList>
            <person name="Freitas F.C.P."/>
            <person name="Lourenco A.P."/>
            <person name="Nunes F.M.F."/>
            <person name="Paschoal A.R."/>
            <person name="Abreu F.C.P."/>
            <person name="Barbin F.O."/>
            <person name="Bataglia L."/>
            <person name="Cardoso-Junior C.A.M."/>
            <person name="Cervoni M.S."/>
            <person name="Silva S.R."/>
            <person name="Dalarmi F."/>
            <person name="Del Lama M.A."/>
            <person name="Depintor T.S."/>
            <person name="Ferreira K.M."/>
            <person name="Goria P.S."/>
            <person name="Jaskot M.C."/>
            <person name="Lago D.C."/>
            <person name="Luna-Lucena D."/>
            <person name="Moda L.M."/>
            <person name="Nascimento L."/>
            <person name="Pedrino M."/>
            <person name="Rabico F.O."/>
            <person name="Sanches F.C."/>
            <person name="Santos D.E."/>
            <person name="Santos C.G."/>
            <person name="Vieira J."/>
            <person name="Lopes T.F."/>
            <person name="Barchuk A.R."/>
            <person name="Hartfelder K."/>
            <person name="Simoes Z.L.P."/>
            <person name="Bitondi M.M.G."/>
            <person name="Pinheiro D.G."/>
        </authorList>
    </citation>
    <scope>NUCLEOTIDE SEQUENCE</scope>
    <source>
        <strain evidence="2">USP_RPSP 00005682</strain>
        <tissue evidence="2">Whole individual</tissue>
    </source>
</reference>
<organism evidence="2 3">
    <name type="scientific">Frieseomelitta varia</name>
    <dbReference type="NCBI Taxonomy" id="561572"/>
    <lineage>
        <taxon>Eukaryota</taxon>
        <taxon>Metazoa</taxon>
        <taxon>Ecdysozoa</taxon>
        <taxon>Arthropoda</taxon>
        <taxon>Hexapoda</taxon>
        <taxon>Insecta</taxon>
        <taxon>Pterygota</taxon>
        <taxon>Neoptera</taxon>
        <taxon>Endopterygota</taxon>
        <taxon>Hymenoptera</taxon>
        <taxon>Apocrita</taxon>
        <taxon>Aculeata</taxon>
        <taxon>Apoidea</taxon>
        <taxon>Anthophila</taxon>
        <taxon>Apidae</taxon>
        <taxon>Frieseomelitta</taxon>
    </lineage>
</organism>
<proteinExistence type="predicted"/>
<dbReference type="Proteomes" id="UP000655588">
    <property type="component" value="Unassembled WGS sequence"/>
</dbReference>
<protein>
    <submittedName>
        <fullName evidence="2">Uncharacterized protein</fullName>
    </submittedName>
</protein>
<keyword evidence="3" id="KW-1185">Reference proteome</keyword>
<dbReference type="OrthoDB" id="7610018at2759"/>
<dbReference type="EMBL" id="WNWW01000727">
    <property type="protein sequence ID" value="KAF3422370.1"/>
    <property type="molecule type" value="Genomic_DNA"/>
</dbReference>
<dbReference type="AlphaFoldDB" id="A0A833RSU1"/>
<evidence type="ECO:0000313" key="2">
    <source>
        <dbReference type="EMBL" id="KAF3422370.1"/>
    </source>
</evidence>
<accession>A0A833RSU1</accession>
<evidence type="ECO:0000313" key="3">
    <source>
        <dbReference type="Proteomes" id="UP000655588"/>
    </source>
</evidence>
<sequence>MFIYLVASVATLVFIFGLFHVKHLDNWLRSSIRSSLTLYNRLICRPAIQTTLNNENSECNSTTEGPVVVNDIVEEFLTQKTVVNNNERLSEIFLREVESRSKNLNLPRYSLEDTVSEEKDKDLGLPVKKTHQLEITQDSTIRTNKQEGKENIFESLKSSVEKFNYPSSLLNRQIYNLILKETQKESEIRQKLFDSDNKKINESSSTEVKEYLPSSSEKKPELDDNIN</sequence>
<evidence type="ECO:0000256" key="1">
    <source>
        <dbReference type="SAM" id="MobiDB-lite"/>
    </source>
</evidence>